<comment type="caution">
    <text evidence="1">The sequence shown here is derived from an EMBL/GenBank/DDBJ whole genome shotgun (WGS) entry which is preliminary data.</text>
</comment>
<accession>C7G9C5</accession>
<dbReference type="AlphaFoldDB" id="C7G9C5"/>
<gene>
    <name evidence="1" type="ORF">ROSINTL182_06504</name>
</gene>
<dbReference type="HOGENOM" id="CLU_3239072_0_0_9"/>
<evidence type="ECO:0000313" key="2">
    <source>
        <dbReference type="Proteomes" id="UP000004828"/>
    </source>
</evidence>
<dbReference type="Proteomes" id="UP000004828">
    <property type="component" value="Unassembled WGS sequence"/>
</dbReference>
<name>C7G9C5_9FIRM</name>
<organism evidence="1 2">
    <name type="scientific">Roseburia intestinalis L1-82</name>
    <dbReference type="NCBI Taxonomy" id="536231"/>
    <lineage>
        <taxon>Bacteria</taxon>
        <taxon>Bacillati</taxon>
        <taxon>Bacillota</taxon>
        <taxon>Clostridia</taxon>
        <taxon>Lachnospirales</taxon>
        <taxon>Lachnospiraceae</taxon>
        <taxon>Roseburia</taxon>
    </lineage>
</organism>
<evidence type="ECO:0000313" key="1">
    <source>
        <dbReference type="EMBL" id="EEV01598.1"/>
    </source>
</evidence>
<sequence length="43" mass="5182">MDVRVKCLKDFLNFARMSWNCAWNHIIYMINQNGKQYGQVEDT</sequence>
<dbReference type="EMBL" id="ABYJ02000068">
    <property type="protein sequence ID" value="EEV01598.1"/>
    <property type="molecule type" value="Genomic_DNA"/>
</dbReference>
<reference evidence="1 2" key="1">
    <citation type="submission" date="2009-08" db="EMBL/GenBank/DDBJ databases">
        <authorList>
            <person name="Weinstock G."/>
            <person name="Sodergren E."/>
            <person name="Clifton S."/>
            <person name="Fulton L."/>
            <person name="Fulton B."/>
            <person name="Courtney L."/>
            <person name="Fronick C."/>
            <person name="Harrison M."/>
            <person name="Strong C."/>
            <person name="Farmer C."/>
            <person name="Delahaunty K."/>
            <person name="Markovic C."/>
            <person name="Hall O."/>
            <person name="Minx P."/>
            <person name="Tomlinson C."/>
            <person name="Mitreva M."/>
            <person name="Nelson J."/>
            <person name="Hou S."/>
            <person name="Wollam A."/>
            <person name="Pepin K.H."/>
            <person name="Johnson M."/>
            <person name="Bhonagiri V."/>
            <person name="Nash W.E."/>
            <person name="Warren W."/>
            <person name="Chinwalla A."/>
            <person name="Mardis E.R."/>
            <person name="Wilson R.K."/>
        </authorList>
    </citation>
    <scope>NUCLEOTIDE SEQUENCE [LARGE SCALE GENOMIC DNA]</scope>
    <source>
        <strain evidence="1 2">L1-82</strain>
    </source>
</reference>
<proteinExistence type="predicted"/>
<protein>
    <submittedName>
        <fullName evidence="1">Uncharacterized protein</fullName>
    </submittedName>
</protein>